<keyword evidence="2" id="KW-0472">Membrane</keyword>
<dbReference type="Proteomes" id="UP000271678">
    <property type="component" value="Unassembled WGS sequence"/>
</dbReference>
<feature type="transmembrane region" description="Helical" evidence="2">
    <location>
        <begin position="76"/>
        <end position="96"/>
    </location>
</feature>
<dbReference type="OrthoDB" id="4855643at2"/>
<feature type="transmembrane region" description="Helical" evidence="2">
    <location>
        <begin position="198"/>
        <end position="218"/>
    </location>
</feature>
<reference evidence="3 4" key="1">
    <citation type="submission" date="2018-11" db="EMBL/GenBank/DDBJ databases">
        <title>Draft genome of Simplicispira Flexivirga sp. BO-16.</title>
        <authorList>
            <person name="Im W.T."/>
        </authorList>
    </citation>
    <scope>NUCLEOTIDE SEQUENCE [LARGE SCALE GENOMIC DNA]</scope>
    <source>
        <strain evidence="3 4">BO-16</strain>
    </source>
</reference>
<evidence type="ECO:0000256" key="1">
    <source>
        <dbReference type="SAM" id="MobiDB-lite"/>
    </source>
</evidence>
<keyword evidence="2" id="KW-1133">Transmembrane helix</keyword>
<dbReference type="EMBL" id="RJJQ01000002">
    <property type="protein sequence ID" value="RNI24791.1"/>
    <property type="molecule type" value="Genomic_DNA"/>
</dbReference>
<evidence type="ECO:0000313" key="3">
    <source>
        <dbReference type="EMBL" id="RNI24791.1"/>
    </source>
</evidence>
<feature type="compositionally biased region" description="Low complexity" evidence="1">
    <location>
        <begin position="422"/>
        <end position="438"/>
    </location>
</feature>
<dbReference type="AlphaFoldDB" id="A0A3M9MGY6"/>
<feature type="region of interest" description="Disordered" evidence="1">
    <location>
        <begin position="328"/>
        <end position="374"/>
    </location>
</feature>
<dbReference type="RefSeq" id="WP_123270081.1">
    <property type="nucleotide sequence ID" value="NZ_RJJQ01000002.1"/>
</dbReference>
<sequence length="554" mass="54841">MLHTGIVIHTDVWGWVSKLNPFSYLAGEAGKVVAGGWTAAMLGLWNAGLWLLQLVLNFMDAFLVPDLSENGPGSQVYQTTFWIAGALVGLMTLVQLGTAAIRRDGRSLATVAIGTAQFIGVWVAGITYGVAVVAACGGLTRALMSGLLHVNSWSLWHPWKEISTKNITDGTVATVLGVMGLFVILAAFGHFMVMLARAGALIVLAATTPISAAGLVADAGKAWFWKSLRWFHAAALSPVLMILVLGIGVKMAGGVATGLTDSTQKSIGTALPSVVLICIGVFSPLALFKLLAFVDPGTSSGAGMRAGLSAMGGVSGLFGGKASGSSSGGANAGSAASTSDEDGKSQGESSSEEEASGRFQKMLSGLGPGLGQAASKALGGMQNLGTKGASIGTDLTNQMGVGHNTYQPDFSTAKKNKGGSGKSNNDSDSSKTSSKTGPGSEGGQDDNTQPPAGPTPPPSTGSQGNGGDDSTPQPPAGPGDQDSNSTDPISEGISGQNTLPPTGSTPITKDGAPADGSSGGNSPGSNGPGGDAGAGEGGAAAGGSGGGAAAVPVA</sequence>
<evidence type="ECO:0000256" key="2">
    <source>
        <dbReference type="SAM" id="Phobius"/>
    </source>
</evidence>
<feature type="compositionally biased region" description="Gly residues" evidence="1">
    <location>
        <begin position="517"/>
        <end position="548"/>
    </location>
</feature>
<keyword evidence="2" id="KW-0812">Transmembrane</keyword>
<feature type="compositionally biased region" description="Polar residues" evidence="1">
    <location>
        <begin position="395"/>
        <end position="410"/>
    </location>
</feature>
<evidence type="ECO:0008006" key="5">
    <source>
        <dbReference type="Google" id="ProtNLM"/>
    </source>
</evidence>
<organism evidence="3 4">
    <name type="scientific">Flexivirga caeni</name>
    <dbReference type="NCBI Taxonomy" id="2294115"/>
    <lineage>
        <taxon>Bacteria</taxon>
        <taxon>Bacillati</taxon>
        <taxon>Actinomycetota</taxon>
        <taxon>Actinomycetes</taxon>
        <taxon>Micrococcales</taxon>
        <taxon>Dermacoccaceae</taxon>
        <taxon>Flexivirga</taxon>
    </lineage>
</organism>
<protein>
    <recommendedName>
        <fullName evidence="5">Type IV secretion system protein</fullName>
    </recommendedName>
</protein>
<feature type="compositionally biased region" description="Polar residues" evidence="1">
    <location>
        <begin position="481"/>
        <end position="507"/>
    </location>
</feature>
<name>A0A3M9MGY6_9MICO</name>
<comment type="caution">
    <text evidence="3">The sequence shown here is derived from an EMBL/GenBank/DDBJ whole genome shotgun (WGS) entry which is preliminary data.</text>
</comment>
<feature type="transmembrane region" description="Helical" evidence="2">
    <location>
        <begin position="131"/>
        <end position="150"/>
    </location>
</feature>
<evidence type="ECO:0000313" key="4">
    <source>
        <dbReference type="Proteomes" id="UP000271678"/>
    </source>
</evidence>
<proteinExistence type="predicted"/>
<feature type="region of interest" description="Disordered" evidence="1">
    <location>
        <begin position="395"/>
        <end position="554"/>
    </location>
</feature>
<keyword evidence="4" id="KW-1185">Reference proteome</keyword>
<feature type="transmembrane region" description="Helical" evidence="2">
    <location>
        <begin position="269"/>
        <end position="294"/>
    </location>
</feature>
<feature type="transmembrane region" description="Helical" evidence="2">
    <location>
        <begin position="32"/>
        <end position="56"/>
    </location>
</feature>
<feature type="transmembrane region" description="Helical" evidence="2">
    <location>
        <begin position="171"/>
        <end position="192"/>
    </location>
</feature>
<gene>
    <name evidence="3" type="ORF">EFY87_03630</name>
</gene>
<feature type="transmembrane region" description="Helical" evidence="2">
    <location>
        <begin position="230"/>
        <end position="249"/>
    </location>
</feature>
<accession>A0A3M9MGY6</accession>